<accession>A0AAJ4ZH72</accession>
<dbReference type="Proteomes" id="UP000035086">
    <property type="component" value="Chromosome"/>
</dbReference>
<dbReference type="AlphaFoldDB" id="A0AAJ4ZH72"/>
<proteinExistence type="predicted"/>
<dbReference type="Proteomes" id="UP000254589">
    <property type="component" value="Unassembled WGS sequence"/>
</dbReference>
<evidence type="ECO:0000313" key="2">
    <source>
        <dbReference type="EMBL" id="AJC22563.1"/>
    </source>
</evidence>
<evidence type="ECO:0000313" key="5">
    <source>
        <dbReference type="Proteomes" id="UP000254589"/>
    </source>
</evidence>
<sequence>MVKSSTDKYPAPGHVYEFNFGDFAFYFDFDKNGKEMTFTEVPSEKPLGVPKETVRYTAVPIRPGVFMVYWQEHNKATIVHVEDFENGIFYTNMTLPDHGFVHRKGTFKKIR</sequence>
<reference evidence="3 5" key="3">
    <citation type="submission" date="2018-06" db="EMBL/GenBank/DDBJ databases">
        <authorList>
            <consortium name="Pathogen Informatics"/>
            <person name="Doyle S."/>
        </authorList>
    </citation>
    <scope>NUCLEOTIDE SEQUENCE [LARGE SCALE GENOMIC DNA]</scope>
    <source>
        <strain evidence="3 5">NCTC13159</strain>
    </source>
</reference>
<evidence type="ECO:0000259" key="1">
    <source>
        <dbReference type="Pfam" id="PF22036"/>
    </source>
</evidence>
<reference evidence="4" key="1">
    <citation type="submission" date="2014-12" db="EMBL/GenBank/DDBJ databases">
        <title>Complete Genome Sequencing of Pandoraea pulmonicola DSM 16583.</title>
        <authorList>
            <person name="Chan K.-G."/>
        </authorList>
    </citation>
    <scope>NUCLEOTIDE SEQUENCE [LARGE SCALE GENOMIC DNA]</scope>
    <source>
        <strain evidence="4">DSM 16583</strain>
    </source>
</reference>
<protein>
    <recommendedName>
        <fullName evidence="1">MoaF-like domain-containing protein</fullName>
    </recommendedName>
</protein>
<dbReference type="EMBL" id="UGSJ01000001">
    <property type="protein sequence ID" value="SUA93249.1"/>
    <property type="molecule type" value="Genomic_DNA"/>
</dbReference>
<dbReference type="EMBL" id="CP010310">
    <property type="protein sequence ID" value="AJC22563.1"/>
    <property type="molecule type" value="Genomic_DNA"/>
</dbReference>
<dbReference type="Pfam" id="PF22036">
    <property type="entry name" value="MoaF_like"/>
    <property type="match status" value="1"/>
</dbReference>
<dbReference type="KEGG" id="ppul:RO07_22595"/>
<evidence type="ECO:0000313" key="3">
    <source>
        <dbReference type="EMBL" id="SUA93249.1"/>
    </source>
</evidence>
<organism evidence="3 5">
    <name type="scientific">Pandoraea pulmonicola</name>
    <dbReference type="NCBI Taxonomy" id="93221"/>
    <lineage>
        <taxon>Bacteria</taxon>
        <taxon>Pseudomonadati</taxon>
        <taxon>Pseudomonadota</taxon>
        <taxon>Betaproteobacteria</taxon>
        <taxon>Burkholderiales</taxon>
        <taxon>Burkholderiaceae</taxon>
        <taxon>Pandoraea</taxon>
    </lineage>
</organism>
<dbReference type="InterPro" id="IPR053892">
    <property type="entry name" value="MoaF-like"/>
</dbReference>
<gene>
    <name evidence="3" type="ORF">NCTC13159_04807</name>
    <name evidence="2" type="ORF">RO07_22595</name>
</gene>
<evidence type="ECO:0000313" key="4">
    <source>
        <dbReference type="Proteomes" id="UP000035086"/>
    </source>
</evidence>
<dbReference type="RefSeq" id="WP_039411612.1">
    <property type="nucleotide sequence ID" value="NZ_CP010310.2"/>
</dbReference>
<reference evidence="2" key="2">
    <citation type="submission" date="2016-11" db="EMBL/GenBank/DDBJ databases">
        <title>Complete Genome Sequencing of Pandoraea pulmonicola DSM 16583.</title>
        <authorList>
            <person name="Chan K.-G."/>
        </authorList>
    </citation>
    <scope>NUCLEOTIDE SEQUENCE</scope>
    <source>
        <strain evidence="2">DSM 16583</strain>
    </source>
</reference>
<keyword evidence="4" id="KW-1185">Reference proteome</keyword>
<feature type="domain" description="MoaF-like" evidence="1">
    <location>
        <begin position="13"/>
        <end position="108"/>
    </location>
</feature>
<name>A0AAJ4ZH72_PANPU</name>